<gene>
    <name evidence="2" type="ORF">IAC51_03560</name>
</gene>
<reference evidence="2" key="1">
    <citation type="submission" date="2020-10" db="EMBL/GenBank/DDBJ databases">
        <authorList>
            <person name="Gilroy R."/>
        </authorList>
    </citation>
    <scope>NUCLEOTIDE SEQUENCE</scope>
    <source>
        <strain evidence="2">3924</strain>
    </source>
</reference>
<feature type="signal peptide" evidence="1">
    <location>
        <begin position="1"/>
        <end position="23"/>
    </location>
</feature>
<dbReference type="EMBL" id="JADIMV010000059">
    <property type="protein sequence ID" value="MBO8439708.1"/>
    <property type="molecule type" value="Genomic_DNA"/>
</dbReference>
<name>A0A940IDW5_9BACT</name>
<comment type="caution">
    <text evidence="2">The sequence shown here is derived from an EMBL/GenBank/DDBJ whole genome shotgun (WGS) entry which is preliminary data.</text>
</comment>
<dbReference type="AlphaFoldDB" id="A0A940IDW5"/>
<feature type="chain" id="PRO_5037543167" evidence="1">
    <location>
        <begin position="24"/>
        <end position="1032"/>
    </location>
</feature>
<evidence type="ECO:0000313" key="3">
    <source>
        <dbReference type="Proteomes" id="UP000712007"/>
    </source>
</evidence>
<accession>A0A940IDW5</accession>
<organism evidence="2 3">
    <name type="scientific">Candidatus Aphodosoma intestinipullorum</name>
    <dbReference type="NCBI Taxonomy" id="2840674"/>
    <lineage>
        <taxon>Bacteria</taxon>
        <taxon>Pseudomonadati</taxon>
        <taxon>Bacteroidota</taxon>
        <taxon>Bacteroidia</taxon>
        <taxon>Bacteroidales</taxon>
        <taxon>Candidatus Aphodosoma</taxon>
    </lineage>
</organism>
<dbReference type="Proteomes" id="UP000712007">
    <property type="component" value="Unassembled WGS sequence"/>
</dbReference>
<reference evidence="2" key="2">
    <citation type="journal article" date="2021" name="PeerJ">
        <title>Extensive microbial diversity within the chicken gut microbiome revealed by metagenomics and culture.</title>
        <authorList>
            <person name="Gilroy R."/>
            <person name="Ravi A."/>
            <person name="Getino M."/>
            <person name="Pursley I."/>
            <person name="Horton D.L."/>
            <person name="Alikhan N.F."/>
            <person name="Baker D."/>
            <person name="Gharbi K."/>
            <person name="Hall N."/>
            <person name="Watson M."/>
            <person name="Adriaenssens E.M."/>
            <person name="Foster-Nyarko E."/>
            <person name="Jarju S."/>
            <person name="Secka A."/>
            <person name="Antonio M."/>
            <person name="Oren A."/>
            <person name="Chaudhuri R.R."/>
            <person name="La Ragione R."/>
            <person name="Hildebrand F."/>
            <person name="Pallen M.J."/>
        </authorList>
    </citation>
    <scope>NUCLEOTIDE SEQUENCE</scope>
    <source>
        <strain evidence="2">3924</strain>
    </source>
</reference>
<keyword evidence="1" id="KW-0732">Signal</keyword>
<evidence type="ECO:0000313" key="2">
    <source>
        <dbReference type="EMBL" id="MBO8439708.1"/>
    </source>
</evidence>
<sequence length="1032" mass="113960">MKKKLLVLSLLAFVFAAASYSQTGYYCDFEDAAENANWQLNVGPKGKECVNKWYVGSAISNGGRSSMYISCDSGRTASYTQSATTVSAYRLLTLPAGQYELSFDWQAFGYNSLDALYCCWMPDSVKSNSQTGNSNVPLYVETYARQFGDSIKMYGNTWNTVSDTITSDGVTPYKLVFVWNNKSVGSFPPGACVDNICIIPVGVCEKPSDIEVELEEQGVRVSWDGDAYAYDIRCKSSTDTRWQEFTGYTSNELFVSGIGEGVFEFYIRSDCGMFKSVWVSHSQFIFFPGTRCVDYLDLNNSNCYYGTFANPMQSRGAVDRGYPSVNSRHTIHYMKSETDPRTGGKLRTVPEDELASVRLGNWGSGAQAEAVEYDYHVDTAENAVLLVKYAVVLQNPNHGIEEQPRFTLSVLNDGERLDSLGCAEADFSAGFVSAADGWHDGIGTEAPQWKEWTTVGINLKDYQDQDLTIRLTTYDCSPSAHYGYAYFVLGCSDGKIQGLSCGEDAKNRFKAPDGFNYRWYLPDNPDSVICEDQIFETTQSDTLTYACDVIQPTKGGCYYTVTARAVPRYPVVKGGYTARVQDCENIVSFADSSYVKHVNPYTGVVDTADAECDSIVWHFLDEGISVRGEEFEQMFPRKGGTYRVMLSAHLSQCYEDTVFEITLPDLDSDRDTVHVVHCGTDPYYWDVTGQYYFSSDCYSDTADTGNEYGCEDIMTLDLLMVPIDTVPVVDTVCTDKLPYVFNGEELYETGNYTFVLENRYKCDSVVTLDLLVNESLTFEGMGDALLAGACADDGQIEIPYTVSSGLVTKYDVTFADEEADRRMGMDGVQPDGPQVVIPLGDSVLPGRYEAEILFHNAECGDVGVPLTVEVYYPDSVVVQRWNDVLGIRNGMYNGGYEFTAYQWYKDGAAIEGETGPNLYAPDGLDTAAVYSAMLTRTGDGVQMMTCGVQPRYYSAIEITPTVVMGGGTVSVKSQSVGVIRLWNMTGQLAGIYEMTPGYTQIAAPGAAGTYVVEIVLTDGSRKTEKIIVRGNM</sequence>
<proteinExistence type="predicted"/>
<protein>
    <submittedName>
        <fullName evidence="2">T9SS type A sorting domain-containing protein</fullName>
    </submittedName>
</protein>
<evidence type="ECO:0000256" key="1">
    <source>
        <dbReference type="SAM" id="SignalP"/>
    </source>
</evidence>